<dbReference type="PANTHER" id="PTHR23078:SF3">
    <property type="entry name" value="VESICLE-FUSING ATPASE"/>
    <property type="match status" value="1"/>
</dbReference>
<dbReference type="AlphaFoldDB" id="A0A7J7J4V3"/>
<gene>
    <name evidence="6" type="ORF">EB796_020478</name>
</gene>
<dbReference type="OrthoDB" id="9982946at2759"/>
<keyword evidence="4" id="KW-0813">Transport</keyword>
<keyword evidence="4" id="KW-0963">Cytoplasm</keyword>
<evidence type="ECO:0000256" key="3">
    <source>
        <dbReference type="ARBA" id="ARBA00022840"/>
    </source>
</evidence>
<evidence type="ECO:0000313" key="7">
    <source>
        <dbReference type="Proteomes" id="UP000593567"/>
    </source>
</evidence>
<dbReference type="GO" id="GO:0046872">
    <property type="term" value="F:metal ion binding"/>
    <property type="evidence" value="ECO:0007669"/>
    <property type="project" value="UniProtKB-UniRule"/>
</dbReference>
<dbReference type="Proteomes" id="UP000593567">
    <property type="component" value="Unassembled WGS sequence"/>
</dbReference>
<dbReference type="Pfam" id="PF00004">
    <property type="entry name" value="AAA"/>
    <property type="match status" value="1"/>
</dbReference>
<reference evidence="6" key="1">
    <citation type="submission" date="2020-06" db="EMBL/GenBank/DDBJ databases">
        <title>Draft genome of Bugula neritina, a colonial animal packing powerful symbionts and potential medicines.</title>
        <authorList>
            <person name="Rayko M."/>
        </authorList>
    </citation>
    <scope>NUCLEOTIDE SEQUENCE [LARGE SCALE GENOMIC DNA]</scope>
    <source>
        <strain evidence="6">Kwan_BN1</strain>
    </source>
</reference>
<evidence type="ECO:0000256" key="2">
    <source>
        <dbReference type="ARBA" id="ARBA00022741"/>
    </source>
</evidence>
<dbReference type="PANTHER" id="PTHR23078">
    <property type="entry name" value="VESICULAR-FUSION PROTEIN NSF"/>
    <property type="match status" value="1"/>
</dbReference>
<dbReference type="GO" id="GO:0016887">
    <property type="term" value="F:ATP hydrolysis activity"/>
    <property type="evidence" value="ECO:0007669"/>
    <property type="project" value="InterPro"/>
</dbReference>
<dbReference type="EMBL" id="VXIV02003092">
    <property type="protein sequence ID" value="KAF6021219.1"/>
    <property type="molecule type" value="Genomic_DNA"/>
</dbReference>
<dbReference type="SUPFAM" id="SSF52540">
    <property type="entry name" value="P-loop containing nucleoside triphosphate hydrolases"/>
    <property type="match status" value="1"/>
</dbReference>
<comment type="cofactor">
    <cofactor evidence="4">
        <name>Mg(2+)</name>
        <dbReference type="ChEBI" id="CHEBI:18420"/>
    </cofactor>
    <text evidence="4">Binds 1 Mg(2+) ion per subunit.</text>
</comment>
<keyword evidence="3 4" id="KW-0067">ATP-binding</keyword>
<sequence length="128" mass="14459">MALLNSLAKLKNYLLFANRTTIPQDWDFNKMGIGGLDDEFSTIFRRAFASRVFPPDLVEQLGMKHVKGMLLYGPPGTGKTLIARQIGKMLNAREPNIVNGPQMLHKYVGESEANIKSCLLRRKKSRPR</sequence>
<dbReference type="InterPro" id="IPR027417">
    <property type="entry name" value="P-loop_NTPase"/>
</dbReference>
<dbReference type="Gene3D" id="3.40.50.300">
    <property type="entry name" value="P-loop containing nucleotide triphosphate hydrolases"/>
    <property type="match status" value="1"/>
</dbReference>
<evidence type="ECO:0000256" key="1">
    <source>
        <dbReference type="ARBA" id="ARBA00006914"/>
    </source>
</evidence>
<accession>A0A7J7J4V3</accession>
<dbReference type="GO" id="GO:0035494">
    <property type="term" value="P:SNARE complex disassembly"/>
    <property type="evidence" value="ECO:0007669"/>
    <property type="project" value="InterPro"/>
</dbReference>
<comment type="similarity">
    <text evidence="1 4">Belongs to the AAA ATPase family.</text>
</comment>
<dbReference type="InterPro" id="IPR003959">
    <property type="entry name" value="ATPase_AAA_core"/>
</dbReference>
<dbReference type="GO" id="GO:0005524">
    <property type="term" value="F:ATP binding"/>
    <property type="evidence" value="ECO:0007669"/>
    <property type="project" value="UniProtKB-UniRule"/>
</dbReference>
<evidence type="ECO:0000313" key="6">
    <source>
        <dbReference type="EMBL" id="KAF6021219.1"/>
    </source>
</evidence>
<dbReference type="EC" id="3.6.4.6" evidence="4"/>
<keyword evidence="4" id="KW-0378">Hydrolase</keyword>
<dbReference type="GO" id="GO:0043001">
    <property type="term" value="P:Golgi to plasma membrane protein transport"/>
    <property type="evidence" value="ECO:0007669"/>
    <property type="project" value="TreeGrafter"/>
</dbReference>
<dbReference type="GO" id="GO:0006891">
    <property type="term" value="P:intra-Golgi vesicle-mediated transport"/>
    <property type="evidence" value="ECO:0007669"/>
    <property type="project" value="TreeGrafter"/>
</dbReference>
<organism evidence="6 7">
    <name type="scientific">Bugula neritina</name>
    <name type="common">Brown bryozoan</name>
    <name type="synonym">Sertularia neritina</name>
    <dbReference type="NCBI Taxonomy" id="10212"/>
    <lineage>
        <taxon>Eukaryota</taxon>
        <taxon>Metazoa</taxon>
        <taxon>Spiralia</taxon>
        <taxon>Lophotrochozoa</taxon>
        <taxon>Bryozoa</taxon>
        <taxon>Gymnolaemata</taxon>
        <taxon>Cheilostomatida</taxon>
        <taxon>Flustrina</taxon>
        <taxon>Buguloidea</taxon>
        <taxon>Bugulidae</taxon>
        <taxon>Bugula</taxon>
    </lineage>
</organism>
<keyword evidence="4" id="KW-0460">Magnesium</keyword>
<keyword evidence="7" id="KW-1185">Reference proteome</keyword>
<protein>
    <recommendedName>
        <fullName evidence="4">Vesicle-fusing ATPase</fullName>
        <ecNumber evidence="4">3.6.4.6</ecNumber>
    </recommendedName>
</protein>
<dbReference type="InterPro" id="IPR039812">
    <property type="entry name" value="Vesicle-fus_ATPase"/>
</dbReference>
<keyword evidence="4" id="KW-0653">Protein transport</keyword>
<comment type="subcellular location">
    <subcellularLocation>
        <location evidence="4">Cytoplasm</location>
    </subcellularLocation>
</comment>
<comment type="catalytic activity">
    <reaction evidence="4">
        <text>ATP + H2O = ADP + phosphate + H(+)</text>
        <dbReference type="Rhea" id="RHEA:13065"/>
        <dbReference type="ChEBI" id="CHEBI:15377"/>
        <dbReference type="ChEBI" id="CHEBI:15378"/>
        <dbReference type="ChEBI" id="CHEBI:30616"/>
        <dbReference type="ChEBI" id="CHEBI:43474"/>
        <dbReference type="ChEBI" id="CHEBI:456216"/>
        <dbReference type="EC" id="3.6.4.6"/>
    </reaction>
</comment>
<feature type="domain" description="ATPase AAA-type core" evidence="5">
    <location>
        <begin position="69"/>
        <end position="125"/>
    </location>
</feature>
<comment type="function">
    <text evidence="4">Required for vesicle-mediated transport. Catalyzes the fusion of transport vesicles within the Golgi cisternae. Is also required for transport from the endoplasmic reticulum to the Golgi stack. Seems to function as a fusion protein required for the delivery of cargo proteins to all compartments of the Golgi stack independent of vesicle origin.</text>
</comment>
<comment type="caution">
    <text evidence="6">The sequence shown here is derived from an EMBL/GenBank/DDBJ whole genome shotgun (WGS) entry which is preliminary data.</text>
</comment>
<proteinExistence type="inferred from homology"/>
<keyword evidence="4" id="KW-0931">ER-Golgi transport</keyword>
<keyword evidence="2 4" id="KW-0547">Nucleotide-binding</keyword>
<name>A0A7J7J4V3_BUGNE</name>
<evidence type="ECO:0000259" key="5">
    <source>
        <dbReference type="Pfam" id="PF00004"/>
    </source>
</evidence>
<dbReference type="GO" id="GO:0005795">
    <property type="term" value="C:Golgi stack"/>
    <property type="evidence" value="ECO:0007669"/>
    <property type="project" value="TreeGrafter"/>
</dbReference>
<dbReference type="FunFam" id="3.40.50.300:FF:000154">
    <property type="entry name" value="Vesicle-fusing ATPase 1"/>
    <property type="match status" value="1"/>
</dbReference>
<evidence type="ECO:0000256" key="4">
    <source>
        <dbReference type="RuleBase" id="RU367045"/>
    </source>
</evidence>
<keyword evidence="4" id="KW-0479">Metal-binding</keyword>